<dbReference type="Pfam" id="PF13181">
    <property type="entry name" value="TPR_8"/>
    <property type="match status" value="1"/>
</dbReference>
<dbReference type="PANTHER" id="PTHR44858:SF1">
    <property type="entry name" value="UDP-N-ACETYLGLUCOSAMINE--PEPTIDE N-ACETYLGLUCOSAMINYLTRANSFERASE SPINDLY-RELATED"/>
    <property type="match status" value="1"/>
</dbReference>
<dbReference type="InterPro" id="IPR050498">
    <property type="entry name" value="Ycf3"/>
</dbReference>
<name>A0A1Z4JAS9_LEPBY</name>
<organism evidence="5 6">
    <name type="scientific">Leptolyngbya boryana NIES-2135</name>
    <dbReference type="NCBI Taxonomy" id="1973484"/>
    <lineage>
        <taxon>Bacteria</taxon>
        <taxon>Bacillati</taxon>
        <taxon>Cyanobacteriota</taxon>
        <taxon>Cyanophyceae</taxon>
        <taxon>Leptolyngbyales</taxon>
        <taxon>Leptolyngbyaceae</taxon>
        <taxon>Leptolyngbya group</taxon>
        <taxon>Leptolyngbya</taxon>
    </lineage>
</organism>
<feature type="chain" id="PRO_5012893512" evidence="4">
    <location>
        <begin position="37"/>
        <end position="781"/>
    </location>
</feature>
<dbReference type="PROSITE" id="PS50005">
    <property type="entry name" value="TPR"/>
    <property type="match status" value="4"/>
</dbReference>
<dbReference type="Proteomes" id="UP000217895">
    <property type="component" value="Chromosome"/>
</dbReference>
<reference evidence="5 6" key="1">
    <citation type="submission" date="2017-06" db="EMBL/GenBank/DDBJ databases">
        <title>Genome sequencing of cyanobaciteial culture collection at National Institute for Environmental Studies (NIES).</title>
        <authorList>
            <person name="Hirose Y."/>
            <person name="Shimura Y."/>
            <person name="Fujisawa T."/>
            <person name="Nakamura Y."/>
            <person name="Kawachi M."/>
        </authorList>
    </citation>
    <scope>NUCLEOTIDE SEQUENCE [LARGE SCALE GENOMIC DNA]</scope>
    <source>
        <strain evidence="5 6">NIES-2135</strain>
    </source>
</reference>
<dbReference type="Gene3D" id="1.25.40.10">
    <property type="entry name" value="Tetratricopeptide repeat domain"/>
    <property type="match status" value="5"/>
</dbReference>
<dbReference type="Pfam" id="PF13432">
    <property type="entry name" value="TPR_16"/>
    <property type="match status" value="4"/>
</dbReference>
<feature type="repeat" description="TPR" evidence="3">
    <location>
        <begin position="151"/>
        <end position="184"/>
    </location>
</feature>
<dbReference type="InterPro" id="IPR011990">
    <property type="entry name" value="TPR-like_helical_dom_sf"/>
</dbReference>
<feature type="repeat" description="TPR" evidence="3">
    <location>
        <begin position="82"/>
        <end position="115"/>
    </location>
</feature>
<dbReference type="AlphaFoldDB" id="A0A1Z4JAS9"/>
<evidence type="ECO:0000256" key="2">
    <source>
        <dbReference type="ARBA" id="ARBA00022803"/>
    </source>
</evidence>
<dbReference type="EMBL" id="AP018203">
    <property type="protein sequence ID" value="BAY53813.1"/>
    <property type="molecule type" value="Genomic_DNA"/>
</dbReference>
<dbReference type="PANTHER" id="PTHR44858">
    <property type="entry name" value="TETRATRICOPEPTIDE REPEAT PROTEIN 6"/>
    <property type="match status" value="1"/>
</dbReference>
<keyword evidence="6" id="KW-1185">Reference proteome</keyword>
<dbReference type="InterPro" id="IPR019734">
    <property type="entry name" value="TPR_rpt"/>
</dbReference>
<evidence type="ECO:0000256" key="1">
    <source>
        <dbReference type="ARBA" id="ARBA00022737"/>
    </source>
</evidence>
<dbReference type="SUPFAM" id="SSF48452">
    <property type="entry name" value="TPR-like"/>
    <property type="match status" value="4"/>
</dbReference>
<evidence type="ECO:0000313" key="6">
    <source>
        <dbReference type="Proteomes" id="UP000217895"/>
    </source>
</evidence>
<dbReference type="SMART" id="SM00028">
    <property type="entry name" value="TPR"/>
    <property type="match status" value="6"/>
</dbReference>
<keyword evidence="1" id="KW-0677">Repeat</keyword>
<feature type="repeat" description="TPR" evidence="3">
    <location>
        <begin position="683"/>
        <end position="716"/>
    </location>
</feature>
<evidence type="ECO:0000256" key="4">
    <source>
        <dbReference type="SAM" id="SignalP"/>
    </source>
</evidence>
<keyword evidence="4" id="KW-0732">Signal</keyword>
<sequence length="781" mass="87288">MSTRKHPAKMSRVKKQFTLSLCLGWLLAGTPLLTLAEAQMAIAQTQNIPADVRQAYTLLGKGWVDDAIQAFQRSIQRYPDSVEAKLGLAISLRRAGRDSEAWQAYQRVLQQDPNNQLALKTVGLLASFKPEWQKQGIDALTTLLQLNAGETEARAQRALLYGYQGRFTEALADYEMVLATNPTPEVLLGAAQIYTYAGDSQKGLELFERYRSRTRTPITGNAAIAYARALRAAGNNTQAIQILEGQLPKQMNAFGIQVRSELSQAYLANRQSAQALAILDPLRDRTDSRLPLARALNELGRQENRPELLAQAGALYRQVLASTSNPSPTLLREIADVLGGISQERQTALQIYRQLVQQQPNNQTLVIQQLALESQLGTLNQSEIRQRLRPILQSLPNEPAQQFAIAQALVRLEPDPEFFDIYETLIQKEVSEPFLNFRYAQLLIERNEFEAARAALSRYQSTPVGARDQAPELLFAELDRRQGNLEAAAKRYETLIASASANDELKAGAIRSLAGLRLSQNRFDDALRLYDRLIADNPDDLQLQLGRTSVAYQAKKISEREAEVVLARFLQSRPSETPAELYTLVGILPSDVSREALYNALIEADPTNVPVQVRLIQLLASRDPLQARAQANRLIAKVRRTASDDRTNLSLLFLKAQLEQTLGNSNRAEDAYQAILKVEPENLDALSGLGGVKFQQRQFTSAENIYTQILEMNPDNLIAQRSLAELSAAQGQPLAALDQFERLKIQQTEQGASDLELEQRIQKLQEGMLQQRGFQPPWERY</sequence>
<keyword evidence="2 3" id="KW-0802">TPR repeat</keyword>
<feature type="signal peptide" evidence="4">
    <location>
        <begin position="1"/>
        <end position="36"/>
    </location>
</feature>
<gene>
    <name evidence="5" type="ORF">NIES2135_06250</name>
</gene>
<feature type="repeat" description="TPR" evidence="3">
    <location>
        <begin position="507"/>
        <end position="540"/>
    </location>
</feature>
<evidence type="ECO:0000256" key="3">
    <source>
        <dbReference type="PROSITE-ProRule" id="PRU00339"/>
    </source>
</evidence>
<evidence type="ECO:0000313" key="5">
    <source>
        <dbReference type="EMBL" id="BAY53813.1"/>
    </source>
</evidence>
<accession>A0A1Z4JAS9</accession>
<proteinExistence type="predicted"/>
<protein>
    <submittedName>
        <fullName evidence="5">Tetratricopeptide repeat family protein</fullName>
    </submittedName>
</protein>